<dbReference type="InterPro" id="IPR000182">
    <property type="entry name" value="GNAT_dom"/>
</dbReference>
<dbReference type="InterPro" id="IPR051531">
    <property type="entry name" value="N-acetyltransferase"/>
</dbReference>
<feature type="domain" description="N-acetyltransferase" evidence="1">
    <location>
        <begin position="9"/>
        <end position="168"/>
    </location>
</feature>
<organism evidence="2 3">
    <name type="scientific">Planococcus glaciei</name>
    <dbReference type="NCBI Taxonomy" id="459472"/>
    <lineage>
        <taxon>Bacteria</taxon>
        <taxon>Bacillati</taxon>
        <taxon>Bacillota</taxon>
        <taxon>Bacilli</taxon>
        <taxon>Bacillales</taxon>
        <taxon>Caryophanaceae</taxon>
        <taxon>Planococcus</taxon>
    </lineage>
</organism>
<dbReference type="GO" id="GO:0016747">
    <property type="term" value="F:acyltransferase activity, transferring groups other than amino-acyl groups"/>
    <property type="evidence" value="ECO:0007669"/>
    <property type="project" value="InterPro"/>
</dbReference>
<dbReference type="Proteomes" id="UP000509222">
    <property type="component" value="Chromosome"/>
</dbReference>
<reference evidence="3" key="1">
    <citation type="submission" date="2020-06" db="EMBL/GenBank/DDBJ databases">
        <title>Isolation of Planomicrobium glaciei.</title>
        <authorList>
            <person name="Malisova L."/>
            <person name="Safrankova R."/>
            <person name="Jakubu V."/>
            <person name="Spanelova P."/>
        </authorList>
    </citation>
    <scope>NUCLEOTIDE SEQUENCE [LARGE SCALE GENOMIC DNA]</scope>
    <source>
        <strain evidence="3">NRL-ATB46093</strain>
    </source>
</reference>
<dbReference type="AlphaFoldDB" id="A0A7H8QFG2"/>
<dbReference type="EMBL" id="CP051177">
    <property type="protein sequence ID" value="QKX52744.1"/>
    <property type="molecule type" value="Genomic_DNA"/>
</dbReference>
<dbReference type="PANTHER" id="PTHR43792">
    <property type="entry name" value="GNAT FAMILY, PUTATIVE (AFU_ORTHOLOGUE AFUA_3G00765)-RELATED-RELATED"/>
    <property type="match status" value="1"/>
</dbReference>
<keyword evidence="3" id="KW-1185">Reference proteome</keyword>
<dbReference type="PANTHER" id="PTHR43792:SF1">
    <property type="entry name" value="N-ACETYLTRANSFERASE DOMAIN-CONTAINING PROTEIN"/>
    <property type="match status" value="1"/>
</dbReference>
<evidence type="ECO:0000313" key="2">
    <source>
        <dbReference type="EMBL" id="QKX52744.1"/>
    </source>
</evidence>
<dbReference type="PROSITE" id="PS51186">
    <property type="entry name" value="GNAT"/>
    <property type="match status" value="1"/>
</dbReference>
<dbReference type="Gene3D" id="3.40.630.30">
    <property type="match status" value="1"/>
</dbReference>
<accession>A0A7H8QFG2</accession>
<sequence>MTLIESDRLLLRVFNIQDANAAERFWGDSEVMADSGGATPLEALPRVLESYQRSHMENGLSVYAVVEKASGKLIGAAGFNVQGSLEQVELLYHFAKSSWGKGYATEAALLCVQLAKEHPAVRMITASAAPGHESSIHVLRKAGLQFVETRWFDDTQQEEPYFELAVND</sequence>
<protein>
    <submittedName>
        <fullName evidence="2">GNAT family N-acetyltransferase</fullName>
    </submittedName>
</protein>
<dbReference type="Pfam" id="PF13302">
    <property type="entry name" value="Acetyltransf_3"/>
    <property type="match status" value="1"/>
</dbReference>
<dbReference type="SUPFAM" id="SSF55729">
    <property type="entry name" value="Acyl-CoA N-acyltransferases (Nat)"/>
    <property type="match status" value="1"/>
</dbReference>
<name>A0A7H8QFG2_9BACL</name>
<evidence type="ECO:0000313" key="3">
    <source>
        <dbReference type="Proteomes" id="UP000509222"/>
    </source>
</evidence>
<gene>
    <name evidence="2" type="ORF">HF394_16690</name>
</gene>
<keyword evidence="2" id="KW-0808">Transferase</keyword>
<proteinExistence type="predicted"/>
<evidence type="ECO:0000259" key="1">
    <source>
        <dbReference type="PROSITE" id="PS51186"/>
    </source>
</evidence>
<dbReference type="InterPro" id="IPR016181">
    <property type="entry name" value="Acyl_CoA_acyltransferase"/>
</dbReference>